<dbReference type="Pfam" id="PF12730">
    <property type="entry name" value="ABC2_membrane_4"/>
    <property type="match status" value="1"/>
</dbReference>
<dbReference type="AlphaFoldDB" id="A0A7W7L3A0"/>
<keyword evidence="3" id="KW-1185">Reference proteome</keyword>
<sequence>MSWAVVILLPAVFVLLGTIMTIIDGTGLDDGWNTLWMRSFVFYGLFPLPVGIAILASLIWRPEHRGSNWNALMSGPTPSLRIVVVKSLTVALLAAIMQTIALAIVILLGKLVFGLPGFLPSTYWGIFAMIVLGCIPVAALQSWLSMVMRSLAAPIAVAFLGSGFSSFQLVAKLDPVMFLAPTPR</sequence>
<feature type="transmembrane region" description="Helical" evidence="1">
    <location>
        <begin position="40"/>
        <end position="60"/>
    </location>
</feature>
<comment type="caution">
    <text evidence="2">The sequence shown here is derived from an EMBL/GenBank/DDBJ whole genome shotgun (WGS) entry which is preliminary data.</text>
</comment>
<proteinExistence type="predicted"/>
<evidence type="ECO:0000313" key="2">
    <source>
        <dbReference type="EMBL" id="MBB4882833.1"/>
    </source>
</evidence>
<evidence type="ECO:0000313" key="3">
    <source>
        <dbReference type="Proteomes" id="UP000560081"/>
    </source>
</evidence>
<organism evidence="2 3">
    <name type="scientific">Micrococcus flavus</name>
    <dbReference type="NCBI Taxonomy" id="384602"/>
    <lineage>
        <taxon>Bacteria</taxon>
        <taxon>Bacillati</taxon>
        <taxon>Actinomycetota</taxon>
        <taxon>Actinomycetes</taxon>
        <taxon>Micrococcales</taxon>
        <taxon>Micrococcaceae</taxon>
        <taxon>Micrococcus</taxon>
    </lineage>
</organism>
<dbReference type="CDD" id="cd21809">
    <property type="entry name" value="ABC-2_lan_permease-like"/>
    <property type="match status" value="1"/>
</dbReference>
<feature type="transmembrane region" description="Helical" evidence="1">
    <location>
        <begin position="121"/>
        <end position="144"/>
    </location>
</feature>
<keyword evidence="1" id="KW-0812">Transmembrane</keyword>
<feature type="transmembrane region" description="Helical" evidence="1">
    <location>
        <begin position="151"/>
        <end position="171"/>
    </location>
</feature>
<feature type="transmembrane region" description="Helical" evidence="1">
    <location>
        <begin position="80"/>
        <end position="109"/>
    </location>
</feature>
<keyword evidence="1" id="KW-1133">Transmembrane helix</keyword>
<gene>
    <name evidence="2" type="ORF">BJ976_001184</name>
</gene>
<dbReference type="EMBL" id="JACHMC010000001">
    <property type="protein sequence ID" value="MBB4882833.1"/>
    <property type="molecule type" value="Genomic_DNA"/>
</dbReference>
<keyword evidence="1" id="KW-0472">Membrane</keyword>
<dbReference type="RefSeq" id="WP_209280993.1">
    <property type="nucleotide sequence ID" value="NZ_BMLA01000001.1"/>
</dbReference>
<dbReference type="Proteomes" id="UP000560081">
    <property type="component" value="Unassembled WGS sequence"/>
</dbReference>
<name>A0A7W7L3A0_9MICC</name>
<accession>A0A7W7L3A0</accession>
<evidence type="ECO:0000256" key="1">
    <source>
        <dbReference type="SAM" id="Phobius"/>
    </source>
</evidence>
<reference evidence="2 3" key="1">
    <citation type="submission" date="2020-08" db="EMBL/GenBank/DDBJ databases">
        <title>Sequencing the genomes of 1000 actinobacteria strains.</title>
        <authorList>
            <person name="Klenk H.-P."/>
        </authorList>
    </citation>
    <scope>NUCLEOTIDE SEQUENCE [LARGE SCALE GENOMIC DNA]</scope>
    <source>
        <strain evidence="2 3">DSM 19079</strain>
    </source>
</reference>
<protein>
    <recommendedName>
        <fullName evidence="4">ABC transporter</fullName>
    </recommendedName>
</protein>
<evidence type="ECO:0008006" key="4">
    <source>
        <dbReference type="Google" id="ProtNLM"/>
    </source>
</evidence>